<reference evidence="3" key="1">
    <citation type="submission" date="2022-11" db="UniProtKB">
        <authorList>
            <consortium name="WormBaseParasite"/>
        </authorList>
    </citation>
    <scope>IDENTIFICATION</scope>
</reference>
<sequence length="307" mass="35773">MNDLYLRGVCLKGIYLVGESMTSGAFGDVYWGKDFKNTRLVAIKVEKKIAHENGFLEKESETLLELSTNISAEPILRHYAYGEAPHFRYLIMELGGMNLRELKKDTEYDQFRIDTSLWIAKKMIEALKLLHDLGWVHRDVKPANFCIGRGWQGNRRLYIVDFGISRKFKQLDGQPMKPRKRCSFRGTLRYSSIRTQQNEEAGPSDDLWSVWYVAVENMTGQLPWRRQVAPKDVLAIKQQFVADQYVQNRTRNPIFRRIQPPVSMLSLLQRLAPSNYFTVFNYSTITSEIDDDLRKLNFGDATKLEWE</sequence>
<dbReference type="SMART" id="SM00220">
    <property type="entry name" value="S_TKc"/>
    <property type="match status" value="1"/>
</dbReference>
<protein>
    <submittedName>
        <fullName evidence="3">Protein kinase domain-containing protein</fullName>
    </submittedName>
</protein>
<dbReference type="InterPro" id="IPR011009">
    <property type="entry name" value="Kinase-like_dom_sf"/>
</dbReference>
<evidence type="ECO:0000313" key="2">
    <source>
        <dbReference type="Proteomes" id="UP000887540"/>
    </source>
</evidence>
<dbReference type="SUPFAM" id="SSF56112">
    <property type="entry name" value="Protein kinase-like (PK-like)"/>
    <property type="match status" value="1"/>
</dbReference>
<dbReference type="GO" id="GO:0005524">
    <property type="term" value="F:ATP binding"/>
    <property type="evidence" value="ECO:0007669"/>
    <property type="project" value="InterPro"/>
</dbReference>
<name>A0A914CPJ5_9BILA</name>
<keyword evidence="2" id="KW-1185">Reference proteome</keyword>
<organism evidence="2 3">
    <name type="scientific">Acrobeloides nanus</name>
    <dbReference type="NCBI Taxonomy" id="290746"/>
    <lineage>
        <taxon>Eukaryota</taxon>
        <taxon>Metazoa</taxon>
        <taxon>Ecdysozoa</taxon>
        <taxon>Nematoda</taxon>
        <taxon>Chromadorea</taxon>
        <taxon>Rhabditida</taxon>
        <taxon>Tylenchina</taxon>
        <taxon>Cephalobomorpha</taxon>
        <taxon>Cephaloboidea</taxon>
        <taxon>Cephalobidae</taxon>
        <taxon>Acrobeloides</taxon>
    </lineage>
</organism>
<dbReference type="GO" id="GO:0004672">
    <property type="term" value="F:protein kinase activity"/>
    <property type="evidence" value="ECO:0007669"/>
    <property type="project" value="InterPro"/>
</dbReference>
<dbReference type="Proteomes" id="UP000887540">
    <property type="component" value="Unplaced"/>
</dbReference>
<dbReference type="Gene3D" id="1.10.510.10">
    <property type="entry name" value="Transferase(Phosphotransferase) domain 1"/>
    <property type="match status" value="1"/>
</dbReference>
<accession>A0A914CPJ5</accession>
<dbReference type="InterPro" id="IPR000719">
    <property type="entry name" value="Prot_kinase_dom"/>
</dbReference>
<dbReference type="AlphaFoldDB" id="A0A914CPJ5"/>
<proteinExistence type="predicted"/>
<feature type="domain" description="Protein kinase" evidence="1">
    <location>
        <begin position="15"/>
        <end position="277"/>
    </location>
</feature>
<dbReference type="WBParaSite" id="ACRNAN_scaffold1308.g22603.t1">
    <property type="protein sequence ID" value="ACRNAN_scaffold1308.g22603.t1"/>
    <property type="gene ID" value="ACRNAN_scaffold1308.g22603"/>
</dbReference>
<dbReference type="InterPro" id="IPR050235">
    <property type="entry name" value="CK1_Ser-Thr_kinase"/>
</dbReference>
<evidence type="ECO:0000259" key="1">
    <source>
        <dbReference type="PROSITE" id="PS50011"/>
    </source>
</evidence>
<dbReference type="PROSITE" id="PS50011">
    <property type="entry name" value="PROTEIN_KINASE_DOM"/>
    <property type="match status" value="1"/>
</dbReference>
<evidence type="ECO:0000313" key="3">
    <source>
        <dbReference type="WBParaSite" id="ACRNAN_scaffold1308.g22603.t1"/>
    </source>
</evidence>
<dbReference type="Pfam" id="PF00069">
    <property type="entry name" value="Pkinase"/>
    <property type="match status" value="1"/>
</dbReference>
<dbReference type="PANTHER" id="PTHR11909">
    <property type="entry name" value="CASEIN KINASE-RELATED"/>
    <property type="match status" value="1"/>
</dbReference>